<dbReference type="RefSeq" id="WP_093027505.1">
    <property type="nucleotide sequence ID" value="NZ_FMZV01000002.1"/>
</dbReference>
<protein>
    <submittedName>
        <fullName evidence="1">Uncharacterized protein</fullName>
    </submittedName>
</protein>
<dbReference type="Proteomes" id="UP000199628">
    <property type="component" value="Unassembled WGS sequence"/>
</dbReference>
<proteinExistence type="predicted"/>
<reference evidence="2" key="1">
    <citation type="submission" date="2016-10" db="EMBL/GenBank/DDBJ databases">
        <authorList>
            <person name="Varghese N."/>
            <person name="Submissions S."/>
        </authorList>
    </citation>
    <scope>NUCLEOTIDE SEQUENCE [LARGE SCALE GENOMIC DNA]</scope>
    <source>
        <strain evidence="2">CGMCC 1.9108</strain>
    </source>
</reference>
<keyword evidence="2" id="KW-1185">Reference proteome</keyword>
<name>A0A1G6KX40_9RHOB</name>
<accession>A0A1G6KX40</accession>
<sequence length="117" mass="12526">MTATKEISAMASNGPATIDCETAALIRAVILPLFEAARSWPELIDAMQKRGYGLAFREGTFCITEADTGARLCGLRFLGLTMEQLIERMGRPCVKAAPGGTADGCLMRNPPVRAAIH</sequence>
<organism evidence="1 2">
    <name type="scientific">Ruegeria marina</name>
    <dbReference type="NCBI Taxonomy" id="639004"/>
    <lineage>
        <taxon>Bacteria</taxon>
        <taxon>Pseudomonadati</taxon>
        <taxon>Pseudomonadota</taxon>
        <taxon>Alphaproteobacteria</taxon>
        <taxon>Rhodobacterales</taxon>
        <taxon>Roseobacteraceae</taxon>
        <taxon>Ruegeria</taxon>
    </lineage>
</organism>
<dbReference type="EMBL" id="FMZV01000002">
    <property type="protein sequence ID" value="SDC35669.1"/>
    <property type="molecule type" value="Genomic_DNA"/>
</dbReference>
<dbReference type="STRING" id="639004.SAMN04488239_10280"/>
<evidence type="ECO:0000313" key="2">
    <source>
        <dbReference type="Proteomes" id="UP000199628"/>
    </source>
</evidence>
<dbReference type="AlphaFoldDB" id="A0A1G6KX40"/>
<evidence type="ECO:0000313" key="1">
    <source>
        <dbReference type="EMBL" id="SDC35669.1"/>
    </source>
</evidence>
<gene>
    <name evidence="1" type="ORF">SAMN04488239_10280</name>
</gene>
<dbReference type="OrthoDB" id="7866873at2"/>